<dbReference type="GO" id="GO:0016758">
    <property type="term" value="F:hexosyltransferase activity"/>
    <property type="evidence" value="ECO:0007669"/>
    <property type="project" value="UniProtKB-ARBA"/>
</dbReference>
<comment type="caution">
    <text evidence="4">The sequence shown here is derived from an EMBL/GenBank/DDBJ whole genome shotgun (WGS) entry which is preliminary data.</text>
</comment>
<dbReference type="InterPro" id="IPR007554">
    <property type="entry name" value="Glycerophosphate_synth"/>
</dbReference>
<dbReference type="SUPFAM" id="SSF53756">
    <property type="entry name" value="UDP-Glycosyltransferase/glycogen phosphorylase"/>
    <property type="match status" value="1"/>
</dbReference>
<dbReference type="InterPro" id="IPR011990">
    <property type="entry name" value="TPR-like_helical_dom_sf"/>
</dbReference>
<dbReference type="Gene3D" id="1.25.40.10">
    <property type="entry name" value="Tetratricopeptide repeat domain"/>
    <property type="match status" value="1"/>
</dbReference>
<dbReference type="EMBL" id="PEHN01000006">
    <property type="protein sequence ID" value="PHZ27916.1"/>
    <property type="molecule type" value="Genomic_DNA"/>
</dbReference>
<gene>
    <name evidence="4" type="ORF">CS533_08640</name>
</gene>
<dbReference type="InterPro" id="IPR029044">
    <property type="entry name" value="Nucleotide-diphossugar_trans"/>
</dbReference>
<dbReference type="Proteomes" id="UP000229378">
    <property type="component" value="Unassembled WGS sequence"/>
</dbReference>
<dbReference type="Pfam" id="PF13174">
    <property type="entry name" value="TPR_6"/>
    <property type="match status" value="1"/>
</dbReference>
<dbReference type="InterPro" id="IPR043148">
    <property type="entry name" value="TagF_C"/>
</dbReference>
<name>A0A2G4U586_YERBE</name>
<evidence type="ECO:0000313" key="5">
    <source>
        <dbReference type="Proteomes" id="UP000229378"/>
    </source>
</evidence>
<dbReference type="PANTHER" id="PTHR22916">
    <property type="entry name" value="GLYCOSYLTRANSFERASE"/>
    <property type="match status" value="1"/>
</dbReference>
<dbReference type="Pfam" id="PF00535">
    <property type="entry name" value="Glycos_transf_2"/>
    <property type="match status" value="1"/>
</dbReference>
<dbReference type="Gene3D" id="3.90.550.10">
    <property type="entry name" value="Spore Coat Polysaccharide Biosynthesis Protein SpsA, Chain A"/>
    <property type="match status" value="1"/>
</dbReference>
<dbReference type="PANTHER" id="PTHR22916:SF51">
    <property type="entry name" value="GLYCOSYLTRANSFERASE EPSH-RELATED"/>
    <property type="match status" value="1"/>
</dbReference>
<protein>
    <submittedName>
        <fullName evidence="4">Beta-1,3-glucosyltransferase</fullName>
    </submittedName>
</protein>
<keyword evidence="2 4" id="KW-0808">Transferase</keyword>
<proteinExistence type="predicted"/>
<dbReference type="InterPro" id="IPR001173">
    <property type="entry name" value="Glyco_trans_2-like"/>
</dbReference>
<organism evidence="4 5">
    <name type="scientific">Yersinia bercovieri</name>
    <dbReference type="NCBI Taxonomy" id="634"/>
    <lineage>
        <taxon>Bacteria</taxon>
        <taxon>Pseudomonadati</taxon>
        <taxon>Pseudomonadota</taxon>
        <taxon>Gammaproteobacteria</taxon>
        <taxon>Enterobacterales</taxon>
        <taxon>Yersiniaceae</taxon>
        <taxon>Yersinia</taxon>
    </lineage>
</organism>
<dbReference type="CDD" id="cd00761">
    <property type="entry name" value="Glyco_tranf_GTA_type"/>
    <property type="match status" value="1"/>
</dbReference>
<dbReference type="RefSeq" id="WP_099460521.1">
    <property type="nucleotide sequence ID" value="NZ_PEHN01000006.1"/>
</dbReference>
<accession>A0A2G4U586</accession>
<dbReference type="SUPFAM" id="SSF53448">
    <property type="entry name" value="Nucleotide-diphospho-sugar transferases"/>
    <property type="match status" value="1"/>
</dbReference>
<dbReference type="GO" id="GO:0016020">
    <property type="term" value="C:membrane"/>
    <property type="evidence" value="ECO:0007669"/>
    <property type="project" value="InterPro"/>
</dbReference>
<keyword evidence="1" id="KW-0328">Glycosyltransferase</keyword>
<evidence type="ECO:0000259" key="3">
    <source>
        <dbReference type="Pfam" id="PF00535"/>
    </source>
</evidence>
<dbReference type="AlphaFoldDB" id="A0A2G4U586"/>
<evidence type="ECO:0000256" key="2">
    <source>
        <dbReference type="ARBA" id="ARBA00022679"/>
    </source>
</evidence>
<evidence type="ECO:0000313" key="4">
    <source>
        <dbReference type="EMBL" id="PHZ27916.1"/>
    </source>
</evidence>
<dbReference type="GO" id="GO:0047355">
    <property type="term" value="F:CDP-glycerol glycerophosphotransferase activity"/>
    <property type="evidence" value="ECO:0007669"/>
    <property type="project" value="InterPro"/>
</dbReference>
<feature type="domain" description="Glycosyltransferase 2-like" evidence="3">
    <location>
        <begin position="43"/>
        <end position="178"/>
    </location>
</feature>
<dbReference type="SUPFAM" id="SSF48452">
    <property type="entry name" value="TPR-like"/>
    <property type="match status" value="1"/>
</dbReference>
<dbReference type="Pfam" id="PF04464">
    <property type="entry name" value="Glyphos_transf"/>
    <property type="match status" value="1"/>
</dbReference>
<dbReference type="Gene3D" id="3.40.50.12580">
    <property type="match status" value="1"/>
</dbReference>
<sequence>MLTRKLKKLIRNPNLFFLDMLTKQERRIKKLRIRKYKGTYQYTIISAVYNVDRYLDEFIKSIVNQHIDFKNNIHIILVDDGSTDGSGNTIKYWQKKYPLNITYLYKENGGQASARNLGLEHANTEWVTFIDPDDFIDNEYFSSIDLFIKNNSDKNLSLVCCNLIFYFDAMNIYKDTHPLRYKFSKQETIVPINDLGQQIQLHASSTLFKLSNIKSHDISFDVEIKPNYEDAHFITKYIFPLNSGNAAYLKNAKYYYRKRSDGTSTLDNAWENPGLYGIVLQKGCIESMQRYQQSGRPIPESLQTQILYHVFWYLRRLINHESKLSFLEREKVVSFEKNIHDIFSMIDNKIIMQFGLAGCWFYHKVGMLSCFKQSEPTFKIVYVESYDKMKGLVQLRYFTGKQELEHITVNDVDTIPVFIKNITHKFLSKNFVNERRLWVKFDRKSVIKINICGKSARISLAGKQEKNGVHGAAIIKYFEDVTPKYNVSEKYRNAWILMDRDTHADDNAEHLYRYIRANHPEIEIFYVLRKSSCDWLRLIHDNFNLLEFGSEEHKIAVGSCSKLISSHADHFVTNLLGPKMLSGRHFVFLQHGVIKDDLSGWLNQKDNIDCFITASKPEFDSIVSDDSHYKFGKKEVVLTGLPRHDSLLKSTKPNNNKNILIMPTWRSSIIGAANKEGTERDLNPLFMDSSYAKHWYSLLHSPELRRICTKYGYDVVFFPHVNILPYLDEFKTPDFIKIGSQDNRNIQDLFNDASLLVTDYSSVAFDMAVQSKSVIYYQFDEDTFFQGDHTYTKGYYDYRKDGFGAVVTNEQAFFSELNVVLKNSAKPSEKIKKRIDNTFQHRDGNNCKRVVSAIEALDLPLPIDFVDADILFEYATHASNSKDWLLAISRWALVSKYGNEHHKYEATIQNIISLNNLGKIRLALESINENYGNNKLVWPKPVIREFAIIQMKLQQWEAAVACWEMLTDHSGEDTIAILQCTAELSDSTRFEYIYKKYFSSSDEKYLLLSKAWYYICHSDWLNTIMLLDGDSVDLINCEFSRLQAGIMLARCNRELGHYEVARENLDLASIQLIDKSILNYENAKISFSENKLDEVVQQIFNRNVELLSLSKELIIIYLKGLRSQERYLEAEAILNKLPIEYFDNKELLFEAGENCYSMRRWDASAKIWLQLLNEYDIANYRLAYSYRMLGMIEEAMTLLKISKNTFPESIDELILRAEITQLCCKWDEAVHCWSSILHYYPDNAPQDSWSRLHQSQMMLALSRPN</sequence>
<dbReference type="InterPro" id="IPR019734">
    <property type="entry name" value="TPR_rpt"/>
</dbReference>
<reference evidence="4 5" key="1">
    <citation type="submission" date="2017-10" db="EMBL/GenBank/DDBJ databases">
        <authorList>
            <person name="Banno H."/>
            <person name="Chua N.-H."/>
        </authorList>
    </citation>
    <scope>NUCLEOTIDE SEQUENCE [LARGE SCALE GENOMIC DNA]</scope>
    <source>
        <strain evidence="4 5">SCPM-O-B-7607</strain>
    </source>
</reference>
<evidence type="ECO:0000256" key="1">
    <source>
        <dbReference type="ARBA" id="ARBA00022676"/>
    </source>
</evidence>